<organism evidence="2 3">
    <name type="scientific">[Mycobacterium] wendilense</name>
    <dbReference type="NCBI Taxonomy" id="3064284"/>
    <lineage>
        <taxon>Bacteria</taxon>
        <taxon>Bacillati</taxon>
        <taxon>Actinomycetota</taxon>
        <taxon>Actinomycetes</taxon>
        <taxon>Mycobacteriales</taxon>
        <taxon>Mycobacteriaceae</taxon>
        <taxon>Mycolicibacter</taxon>
    </lineage>
</organism>
<feature type="transmembrane region" description="Helical" evidence="1">
    <location>
        <begin position="82"/>
        <end position="103"/>
    </location>
</feature>
<evidence type="ECO:0000256" key="1">
    <source>
        <dbReference type="SAM" id="Phobius"/>
    </source>
</evidence>
<sequence length="143" mass="15010">MRGTIDVVALLLTGPLVGAEIAVAAFTHPVIGRLPDDAFVQARSDAGRVLGKAMPFWYIATLLALIAAAVVAGGAWPATTAAALMAVVVLITVTLMVPINNRIGRWTGAADASRDDARRWDRLHAVRVALLSVVLVLLVLHAT</sequence>
<feature type="transmembrane region" description="Helical" evidence="1">
    <location>
        <begin position="124"/>
        <end position="142"/>
    </location>
</feature>
<accession>A0ABM9MD77</accession>
<keyword evidence="1" id="KW-0812">Transmembrane</keyword>
<protein>
    <submittedName>
        <fullName evidence="2">DUF1772 domain-containing protein</fullName>
    </submittedName>
</protein>
<dbReference type="Pfam" id="PF08592">
    <property type="entry name" value="Anthrone_oxy"/>
    <property type="match status" value="1"/>
</dbReference>
<proteinExistence type="predicted"/>
<keyword evidence="1" id="KW-0472">Membrane</keyword>
<dbReference type="EMBL" id="OY726395">
    <property type="protein sequence ID" value="CAJ1582398.1"/>
    <property type="molecule type" value="Genomic_DNA"/>
</dbReference>
<reference evidence="2 3" key="1">
    <citation type="submission" date="2023-08" db="EMBL/GenBank/DDBJ databases">
        <authorList>
            <person name="Folkvardsen B D."/>
            <person name="Norman A."/>
        </authorList>
    </citation>
    <scope>NUCLEOTIDE SEQUENCE [LARGE SCALE GENOMIC DNA]</scope>
    <source>
        <strain evidence="2 3">Mu0050</strain>
    </source>
</reference>
<gene>
    <name evidence="2" type="ORF">MU0050_002068</name>
</gene>
<dbReference type="RefSeq" id="WP_316516426.1">
    <property type="nucleotide sequence ID" value="NZ_OY726395.1"/>
</dbReference>
<feature type="transmembrane region" description="Helical" evidence="1">
    <location>
        <begin position="56"/>
        <end position="76"/>
    </location>
</feature>
<evidence type="ECO:0000313" key="2">
    <source>
        <dbReference type="EMBL" id="CAJ1582398.1"/>
    </source>
</evidence>
<dbReference type="Proteomes" id="UP001190466">
    <property type="component" value="Chromosome"/>
</dbReference>
<name>A0ABM9MD77_9MYCO</name>
<dbReference type="InterPro" id="IPR013901">
    <property type="entry name" value="Anthrone_oxy"/>
</dbReference>
<keyword evidence="1" id="KW-1133">Transmembrane helix</keyword>
<keyword evidence="3" id="KW-1185">Reference proteome</keyword>
<evidence type="ECO:0000313" key="3">
    <source>
        <dbReference type="Proteomes" id="UP001190466"/>
    </source>
</evidence>